<dbReference type="RefSeq" id="WP_106063783.1">
    <property type="nucleotide sequence ID" value="NZ_PVXO01000047.1"/>
</dbReference>
<name>A0A2T0B371_9CLOT</name>
<sequence length="84" mass="9534">MKNKQSLVNMMFVAITLLTIVGKSLPVNSAGRLILTVISVLIVIPYTVIFVKDKMYSSKLNLFTAILSIFQIMNILYYTYVLKK</sequence>
<keyword evidence="1" id="KW-1133">Transmembrane helix</keyword>
<accession>A0A2T0B371</accession>
<organism evidence="2 3">
    <name type="scientific">Clostridium liquoris</name>
    <dbReference type="NCBI Taxonomy" id="1289519"/>
    <lineage>
        <taxon>Bacteria</taxon>
        <taxon>Bacillati</taxon>
        <taxon>Bacillota</taxon>
        <taxon>Clostridia</taxon>
        <taxon>Eubacteriales</taxon>
        <taxon>Clostridiaceae</taxon>
        <taxon>Clostridium</taxon>
    </lineage>
</organism>
<keyword evidence="1" id="KW-0472">Membrane</keyword>
<gene>
    <name evidence="2" type="ORF">CLLI_16900</name>
</gene>
<protein>
    <submittedName>
        <fullName evidence="2">Uncharacterized protein</fullName>
    </submittedName>
</protein>
<dbReference type="OrthoDB" id="1929436at2"/>
<dbReference type="AlphaFoldDB" id="A0A2T0B371"/>
<reference evidence="2 3" key="1">
    <citation type="submission" date="2018-03" db="EMBL/GenBank/DDBJ databases">
        <title>Genome sequence of Clostridium liquoris DSM 100320.</title>
        <authorList>
            <person name="Poehlein A."/>
            <person name="Daniel R."/>
        </authorList>
    </citation>
    <scope>NUCLEOTIDE SEQUENCE [LARGE SCALE GENOMIC DNA]</scope>
    <source>
        <strain evidence="2 3">DSM 100320</strain>
    </source>
</reference>
<comment type="caution">
    <text evidence="2">The sequence shown here is derived from an EMBL/GenBank/DDBJ whole genome shotgun (WGS) entry which is preliminary data.</text>
</comment>
<keyword evidence="3" id="KW-1185">Reference proteome</keyword>
<keyword evidence="1" id="KW-0812">Transmembrane</keyword>
<feature type="transmembrane region" description="Helical" evidence="1">
    <location>
        <begin position="60"/>
        <end position="80"/>
    </location>
</feature>
<dbReference type="EMBL" id="PVXO01000047">
    <property type="protein sequence ID" value="PRR78263.1"/>
    <property type="molecule type" value="Genomic_DNA"/>
</dbReference>
<feature type="transmembrane region" description="Helical" evidence="1">
    <location>
        <begin position="33"/>
        <end position="51"/>
    </location>
</feature>
<evidence type="ECO:0000256" key="1">
    <source>
        <dbReference type="SAM" id="Phobius"/>
    </source>
</evidence>
<feature type="transmembrane region" description="Helical" evidence="1">
    <location>
        <begin position="7"/>
        <end position="27"/>
    </location>
</feature>
<proteinExistence type="predicted"/>
<dbReference type="Proteomes" id="UP000239706">
    <property type="component" value="Unassembled WGS sequence"/>
</dbReference>
<evidence type="ECO:0000313" key="2">
    <source>
        <dbReference type="EMBL" id="PRR78263.1"/>
    </source>
</evidence>
<evidence type="ECO:0000313" key="3">
    <source>
        <dbReference type="Proteomes" id="UP000239706"/>
    </source>
</evidence>